<dbReference type="VEuPathDB" id="FungiDB:MYCTH_2305708"/>
<dbReference type="KEGG" id="mtm:MYCTH_2305708"/>
<evidence type="ECO:0000256" key="1">
    <source>
        <dbReference type="SAM" id="MobiDB-lite"/>
    </source>
</evidence>
<dbReference type="RefSeq" id="XP_003663645.1">
    <property type="nucleotide sequence ID" value="XM_003663597.1"/>
</dbReference>
<dbReference type="EMBL" id="CP003004">
    <property type="protein sequence ID" value="AEO58400.1"/>
    <property type="molecule type" value="Genomic_DNA"/>
</dbReference>
<feature type="compositionally biased region" description="Basic and acidic residues" evidence="1">
    <location>
        <begin position="131"/>
        <end position="157"/>
    </location>
</feature>
<protein>
    <submittedName>
        <fullName evidence="2">Uncharacterized protein</fullName>
    </submittedName>
</protein>
<sequence>MIQVDGRLRVRGDLEIPFAAAQHFDATFALALRSVTHPMLTRAPYLLYLHAVSFQQSRRPEVAQNEKFKAPKHSPLAGLLPPRSLRSPLIITNYTIDVNADTLCPWLGQHRLRVTRVHVRGIGGKQRHRRQLGEKLPDQRSDVDGDGRRTGFEMPAR</sequence>
<dbReference type="InParanoid" id="G2QDZ1"/>
<reference evidence="2 3" key="1">
    <citation type="journal article" date="2011" name="Nat. Biotechnol.">
        <title>Comparative genomic analysis of the thermophilic biomass-degrading fungi Myceliophthora thermophila and Thielavia terrestris.</title>
        <authorList>
            <person name="Berka R.M."/>
            <person name="Grigoriev I.V."/>
            <person name="Otillar R."/>
            <person name="Salamov A."/>
            <person name="Grimwood J."/>
            <person name="Reid I."/>
            <person name="Ishmael N."/>
            <person name="John T."/>
            <person name="Darmond C."/>
            <person name="Moisan M.-C."/>
            <person name="Henrissat B."/>
            <person name="Coutinho P.M."/>
            <person name="Lombard V."/>
            <person name="Natvig D.O."/>
            <person name="Lindquist E."/>
            <person name="Schmutz J."/>
            <person name="Lucas S."/>
            <person name="Harris P."/>
            <person name="Powlowski J."/>
            <person name="Bellemare A."/>
            <person name="Taylor D."/>
            <person name="Butler G."/>
            <person name="de Vries R.P."/>
            <person name="Allijn I.E."/>
            <person name="van den Brink J."/>
            <person name="Ushinsky S."/>
            <person name="Storms R."/>
            <person name="Powell A.J."/>
            <person name="Paulsen I.T."/>
            <person name="Elbourne L.D.H."/>
            <person name="Baker S.E."/>
            <person name="Magnuson J."/>
            <person name="LaBoissiere S."/>
            <person name="Clutterbuck A.J."/>
            <person name="Martinez D."/>
            <person name="Wogulis M."/>
            <person name="de Leon A.L."/>
            <person name="Rey M.W."/>
            <person name="Tsang A."/>
        </authorList>
    </citation>
    <scope>NUCLEOTIDE SEQUENCE [LARGE SCALE GENOMIC DNA]</scope>
    <source>
        <strain evidence="3">ATCC 42464 / BCRC 31852 / DSM 1799</strain>
    </source>
</reference>
<proteinExistence type="predicted"/>
<dbReference type="HOGENOM" id="CLU_1679171_0_0_1"/>
<evidence type="ECO:0000313" key="3">
    <source>
        <dbReference type="Proteomes" id="UP000007322"/>
    </source>
</evidence>
<keyword evidence="3" id="KW-1185">Reference proteome</keyword>
<name>G2QDZ1_THET4</name>
<organism evidence="2 3">
    <name type="scientific">Thermothelomyces thermophilus (strain ATCC 42464 / BCRC 31852 / DSM 1799)</name>
    <name type="common">Sporotrichum thermophile</name>
    <dbReference type="NCBI Taxonomy" id="573729"/>
    <lineage>
        <taxon>Eukaryota</taxon>
        <taxon>Fungi</taxon>
        <taxon>Dikarya</taxon>
        <taxon>Ascomycota</taxon>
        <taxon>Pezizomycotina</taxon>
        <taxon>Sordariomycetes</taxon>
        <taxon>Sordariomycetidae</taxon>
        <taxon>Sordariales</taxon>
        <taxon>Chaetomiaceae</taxon>
        <taxon>Thermothelomyces</taxon>
    </lineage>
</organism>
<feature type="region of interest" description="Disordered" evidence="1">
    <location>
        <begin position="123"/>
        <end position="157"/>
    </location>
</feature>
<accession>G2QDZ1</accession>
<evidence type="ECO:0000313" key="2">
    <source>
        <dbReference type="EMBL" id="AEO58400.1"/>
    </source>
</evidence>
<dbReference type="GeneID" id="11509757"/>
<dbReference type="Proteomes" id="UP000007322">
    <property type="component" value="Chromosome 3"/>
</dbReference>
<gene>
    <name evidence="2" type="ORF">MYCTH_2305708</name>
</gene>
<dbReference type="AlphaFoldDB" id="G2QDZ1"/>